<name>A0A8S5TA44_9CAUD</name>
<accession>A0A8S5TA44</accession>
<sequence>MKQTEEDAGLSRLKKRYEFILQYVKNNPNWREEIYNNKKSF</sequence>
<proteinExistence type="predicted"/>
<evidence type="ECO:0000313" key="1">
    <source>
        <dbReference type="EMBL" id="DAF60188.1"/>
    </source>
</evidence>
<protein>
    <submittedName>
        <fullName evidence="1">Uncharacterized protein</fullName>
    </submittedName>
</protein>
<organism evidence="1">
    <name type="scientific">Podoviridae sp. ctDwO1</name>
    <dbReference type="NCBI Taxonomy" id="2827726"/>
    <lineage>
        <taxon>Viruses</taxon>
        <taxon>Duplodnaviria</taxon>
        <taxon>Heunggongvirae</taxon>
        <taxon>Uroviricota</taxon>
        <taxon>Caudoviricetes</taxon>
    </lineage>
</organism>
<dbReference type="EMBL" id="BK032784">
    <property type="protein sequence ID" value="DAF60188.1"/>
    <property type="molecule type" value="Genomic_DNA"/>
</dbReference>
<reference evidence="1" key="1">
    <citation type="journal article" date="2021" name="Proc. Natl. Acad. Sci. U.S.A.">
        <title>A Catalog of Tens of Thousands of Viruses from Human Metagenomes Reveals Hidden Associations with Chronic Diseases.</title>
        <authorList>
            <person name="Tisza M.J."/>
            <person name="Buck C.B."/>
        </authorList>
    </citation>
    <scope>NUCLEOTIDE SEQUENCE</scope>
    <source>
        <strain evidence="1">CtDwO1</strain>
    </source>
</reference>